<dbReference type="CDD" id="cd05483">
    <property type="entry name" value="retropepsin_like_bacteria"/>
    <property type="match status" value="1"/>
</dbReference>
<dbReference type="RefSeq" id="WP_241447654.1">
    <property type="nucleotide sequence ID" value="NZ_JAKZHW010000002.1"/>
</dbReference>
<dbReference type="SUPFAM" id="SSF50630">
    <property type="entry name" value="Acid proteases"/>
    <property type="match status" value="1"/>
</dbReference>
<keyword evidence="1" id="KW-0645">Protease</keyword>
<proteinExistence type="predicted"/>
<dbReference type="Pfam" id="PF13975">
    <property type="entry name" value="gag-asp_proteas"/>
    <property type="match status" value="1"/>
</dbReference>
<dbReference type="EC" id="3.4.23.-" evidence="1"/>
<comment type="caution">
    <text evidence="1">The sequence shown here is derived from an EMBL/GenBank/DDBJ whole genome shotgun (WGS) entry which is preliminary data.</text>
</comment>
<dbReference type="PROSITE" id="PS00141">
    <property type="entry name" value="ASP_PROTEASE"/>
    <property type="match status" value="1"/>
</dbReference>
<dbReference type="Proteomes" id="UP001203058">
    <property type="component" value="Unassembled WGS sequence"/>
</dbReference>
<dbReference type="GO" id="GO:0008233">
    <property type="term" value="F:peptidase activity"/>
    <property type="evidence" value="ECO:0007669"/>
    <property type="project" value="UniProtKB-KW"/>
</dbReference>
<evidence type="ECO:0000313" key="1">
    <source>
        <dbReference type="EMBL" id="MCH8616760.1"/>
    </source>
</evidence>
<dbReference type="Gene3D" id="2.40.70.10">
    <property type="entry name" value="Acid Proteases"/>
    <property type="match status" value="1"/>
</dbReference>
<organism evidence="1 2">
    <name type="scientific">Sphingomonas telluris</name>
    <dbReference type="NCBI Taxonomy" id="2907998"/>
    <lineage>
        <taxon>Bacteria</taxon>
        <taxon>Pseudomonadati</taxon>
        <taxon>Pseudomonadota</taxon>
        <taxon>Alphaproteobacteria</taxon>
        <taxon>Sphingomonadales</taxon>
        <taxon>Sphingomonadaceae</taxon>
        <taxon>Sphingomonas</taxon>
    </lineage>
</organism>
<dbReference type="NCBIfam" id="TIGR02281">
    <property type="entry name" value="clan_AA_DTGA"/>
    <property type="match status" value="1"/>
</dbReference>
<dbReference type="GO" id="GO:0006508">
    <property type="term" value="P:proteolysis"/>
    <property type="evidence" value="ECO:0007669"/>
    <property type="project" value="UniProtKB-KW"/>
</dbReference>
<dbReference type="EMBL" id="JAKZHW010000002">
    <property type="protein sequence ID" value="MCH8616760.1"/>
    <property type="molecule type" value="Genomic_DNA"/>
</dbReference>
<dbReference type="InterPro" id="IPR011969">
    <property type="entry name" value="Clan_AA_Asp_peptidase_C"/>
</dbReference>
<protein>
    <submittedName>
        <fullName evidence="1">TIGR02281 family clan AA aspartic protease</fullName>
        <ecNumber evidence="1">3.4.23.-</ecNumber>
    </submittedName>
</protein>
<evidence type="ECO:0000313" key="2">
    <source>
        <dbReference type="Proteomes" id="UP001203058"/>
    </source>
</evidence>
<reference evidence="1 2" key="1">
    <citation type="submission" date="2022-03" db="EMBL/GenBank/DDBJ databases">
        <authorList>
            <person name="Jo J.-H."/>
            <person name="Im W.-T."/>
        </authorList>
    </citation>
    <scope>NUCLEOTIDE SEQUENCE [LARGE SCALE GENOMIC DNA]</scope>
    <source>
        <strain evidence="1 2">SM33</strain>
    </source>
</reference>
<keyword evidence="2" id="KW-1185">Reference proteome</keyword>
<name>A0ABS9VP56_9SPHN</name>
<accession>A0ABS9VP56</accession>
<dbReference type="InterPro" id="IPR034122">
    <property type="entry name" value="Retropepsin-like_bacterial"/>
</dbReference>
<keyword evidence="1" id="KW-0378">Hydrolase</keyword>
<sequence length="172" mass="18214">MLTSSGYSQRMYKALFFVIAAGVGIGLAIPSGKRAPAPSAPAPAKQAFSSEAPHDTVLERESNGHFYVHAKVNGELVRFVVDTGATKVALTTEDARRVGIQFDPGEFQYVGEGASGPVRGKLITIRQVDVDGKTVDDVGGVILEGSQLSLLGQSYLSRMGEVQMVGDTMVLK</sequence>
<dbReference type="InterPro" id="IPR021109">
    <property type="entry name" value="Peptidase_aspartic_dom_sf"/>
</dbReference>
<gene>
    <name evidence="1" type="ORF">LZ016_11720</name>
</gene>
<dbReference type="InterPro" id="IPR001969">
    <property type="entry name" value="Aspartic_peptidase_AS"/>
</dbReference>